<feature type="transmembrane region" description="Helical" evidence="1">
    <location>
        <begin position="98"/>
        <end position="117"/>
    </location>
</feature>
<feature type="transmembrane region" description="Helical" evidence="1">
    <location>
        <begin position="67"/>
        <end position="86"/>
    </location>
</feature>
<keyword evidence="1" id="KW-0812">Transmembrane</keyword>
<dbReference type="PIRSF" id="PIRSF028065">
    <property type="entry name" value="UCP028065"/>
    <property type="match status" value="1"/>
</dbReference>
<dbReference type="InterPro" id="IPR007339">
    <property type="entry name" value="RclC-like"/>
</dbReference>
<gene>
    <name evidence="3" type="primary">ykgB_1</name>
    <name evidence="2" type="ORF">EII33_11830</name>
    <name evidence="3" type="ORF">NCTC7812_00068</name>
</gene>
<protein>
    <submittedName>
        <fullName evidence="2">DUF417 family protein</fullName>
    </submittedName>
    <submittedName>
        <fullName evidence="3">Inner membrane protein ykgB</fullName>
    </submittedName>
</protein>
<dbReference type="AlphaFoldDB" id="A0A3P1ZZV5"/>
<proteinExistence type="predicted"/>
<evidence type="ECO:0000313" key="4">
    <source>
        <dbReference type="Proteomes" id="UP000279562"/>
    </source>
</evidence>
<dbReference type="EMBL" id="RQYF01000077">
    <property type="protein sequence ID" value="RRD88647.1"/>
    <property type="molecule type" value="Genomic_DNA"/>
</dbReference>
<dbReference type="PANTHER" id="PTHR40106">
    <property type="entry name" value="INNER MEMBRANE PROTEIN RCLC"/>
    <property type="match status" value="1"/>
</dbReference>
<dbReference type="GO" id="GO:1901530">
    <property type="term" value="P:response to hypochlorite"/>
    <property type="evidence" value="ECO:0007669"/>
    <property type="project" value="TreeGrafter"/>
</dbReference>
<reference evidence="2 4" key="1">
    <citation type="submission" date="2018-11" db="EMBL/GenBank/DDBJ databases">
        <title>Genomes From Bacteria Associated with the Canine Oral Cavity: a Test Case for Automated Genome-Based Taxonomic Assignment.</title>
        <authorList>
            <person name="Coil D.A."/>
            <person name="Jospin G."/>
            <person name="Darling A.E."/>
            <person name="Wallis C."/>
            <person name="Davis I.J."/>
            <person name="Harris S."/>
            <person name="Eisen J.A."/>
            <person name="Holcombe L.J."/>
            <person name="O'Flynn C."/>
        </authorList>
    </citation>
    <scope>NUCLEOTIDE SEQUENCE [LARGE SCALE GENOMIC DNA]</scope>
    <source>
        <strain evidence="2 4">OH1047_COT-310</strain>
    </source>
</reference>
<feature type="transmembrane region" description="Helical" evidence="1">
    <location>
        <begin position="129"/>
        <end position="146"/>
    </location>
</feature>
<dbReference type="InterPro" id="IPR016865">
    <property type="entry name" value="RclC"/>
</dbReference>
<dbReference type="Proteomes" id="UP000396835">
    <property type="component" value="Unassembled WGS sequence"/>
</dbReference>
<keyword evidence="4" id="KW-1185">Reference proteome</keyword>
<dbReference type="OrthoDB" id="1118972at2"/>
<dbReference type="GO" id="GO:0005886">
    <property type="term" value="C:plasma membrane"/>
    <property type="evidence" value="ECO:0007669"/>
    <property type="project" value="TreeGrafter"/>
</dbReference>
<feature type="transmembrane region" description="Helical" evidence="1">
    <location>
        <begin position="12"/>
        <end position="34"/>
    </location>
</feature>
<dbReference type="EMBL" id="CAACYH010000002">
    <property type="protein sequence ID" value="VFB12584.1"/>
    <property type="molecule type" value="Genomic_DNA"/>
</dbReference>
<evidence type="ECO:0000313" key="5">
    <source>
        <dbReference type="Proteomes" id="UP000396835"/>
    </source>
</evidence>
<sequence>MSMRKQSFPYEGIFQTGYYITLLGTAAILLWIGIFKFTPTEAAAIKPLVAHHPLFGRAYNLFDLQTVSNAIGLVEISTAFLLLLSIKFHSLRRYAGAGIILIFLVTLSFLFFTPGMWKIKDGVVVTDFFILKDIAFLGFGMMLFGFRRKDRKQ</sequence>
<accession>A0A3P1ZZV5</accession>
<name>A0A3P1ZZV5_9BACE</name>
<dbReference type="Proteomes" id="UP000279562">
    <property type="component" value="Unassembled WGS sequence"/>
</dbReference>
<keyword evidence="1" id="KW-1133">Transmembrane helix</keyword>
<keyword evidence="1" id="KW-0472">Membrane</keyword>
<evidence type="ECO:0000313" key="2">
    <source>
        <dbReference type="EMBL" id="RRD88647.1"/>
    </source>
</evidence>
<dbReference type="PANTHER" id="PTHR40106:SF1">
    <property type="entry name" value="INNER MEMBRANE PROTEIN RCLC"/>
    <property type="match status" value="1"/>
</dbReference>
<evidence type="ECO:0000313" key="3">
    <source>
        <dbReference type="EMBL" id="VFB12584.1"/>
    </source>
</evidence>
<organism evidence="2 4">
    <name type="scientific">Prevotella heparinolytica</name>
    <dbReference type="NCBI Taxonomy" id="28113"/>
    <lineage>
        <taxon>Bacteria</taxon>
        <taxon>Pseudomonadati</taxon>
        <taxon>Bacteroidota</taxon>
        <taxon>Bacteroidia</taxon>
        <taxon>Bacteroidales</taxon>
        <taxon>Bacteroidaceae</taxon>
        <taxon>Bacteroides</taxon>
    </lineage>
</organism>
<dbReference type="RefSeq" id="WP_125239878.1">
    <property type="nucleotide sequence ID" value="NZ_CAACYH010000002.1"/>
</dbReference>
<reference evidence="3 5" key="2">
    <citation type="submission" date="2019-02" db="EMBL/GenBank/DDBJ databases">
        <authorList>
            <consortium name="Pathogen Informatics"/>
        </authorList>
    </citation>
    <scope>NUCLEOTIDE SEQUENCE [LARGE SCALE GENOMIC DNA]</scope>
    <source>
        <strain evidence="3 5">3012STDY7078512</strain>
    </source>
</reference>
<dbReference type="Pfam" id="PF04224">
    <property type="entry name" value="DUF417"/>
    <property type="match status" value="1"/>
</dbReference>
<evidence type="ECO:0000256" key="1">
    <source>
        <dbReference type="SAM" id="Phobius"/>
    </source>
</evidence>